<sequence length="425" mass="49152">EDKLIRELAPKYDFHWVKLEEHIKGRNARQIASRYELLVKYGKSTKKVAKSVKNRMTRTLTVRNQLYEKIRQMINRQNKETENLDKILRIGRQKLAKKLEMERLGISVNNKGRPKRTQVEENLDAKIVRMFASYDHKSSPKKSICNEDHCVYDTTKNVVKELLTGEAFESRTELAESIRLLMHEMVTRHAVPKSETSDEVVTETVIATDMTDELTAATTSQESVSASTSQPAVQTGHQWKGPPILPPNRTTVKGLRGLLIHSDYFSKTIAKSQIPLEKFRESLEGSDEYRKLFAQFKSLFAWPALLSTIEPPERTEQSAEEAVTLEDQPVMRGRHRKSWLKTDSSRMIEIRTNQTKLIESEMKRIAEQKATEETAPAVEEPMNETSVSSPWYVTKRDRKNYHMKSLDKSSFVFTRIRPKRETNKK</sequence>
<dbReference type="InterPro" id="IPR009057">
    <property type="entry name" value="Homeodomain-like_sf"/>
</dbReference>
<evidence type="ECO:0000256" key="1">
    <source>
        <dbReference type="ARBA" id="ARBA00004123"/>
    </source>
</evidence>
<dbReference type="EMBL" id="CAJPIZ010029467">
    <property type="protein sequence ID" value="CAG2119702.1"/>
    <property type="molecule type" value="Genomic_DNA"/>
</dbReference>
<evidence type="ECO:0000313" key="4">
    <source>
        <dbReference type="Proteomes" id="UP000759131"/>
    </source>
</evidence>
<evidence type="ECO:0000313" key="3">
    <source>
        <dbReference type="EMBL" id="CAD7643563.1"/>
    </source>
</evidence>
<feature type="region of interest" description="Disordered" evidence="2">
    <location>
        <begin position="216"/>
        <end position="246"/>
    </location>
</feature>
<feature type="non-terminal residue" evidence="3">
    <location>
        <position position="425"/>
    </location>
</feature>
<dbReference type="Proteomes" id="UP000759131">
    <property type="component" value="Unassembled WGS sequence"/>
</dbReference>
<dbReference type="SUPFAM" id="SSF46689">
    <property type="entry name" value="Homeodomain-like"/>
    <property type="match status" value="1"/>
</dbReference>
<keyword evidence="4" id="KW-1185">Reference proteome</keyword>
<reference evidence="3" key="1">
    <citation type="submission" date="2020-11" db="EMBL/GenBank/DDBJ databases">
        <authorList>
            <person name="Tran Van P."/>
        </authorList>
    </citation>
    <scope>NUCLEOTIDE SEQUENCE</scope>
</reference>
<feature type="region of interest" description="Disordered" evidence="2">
    <location>
        <begin position="368"/>
        <end position="391"/>
    </location>
</feature>
<accession>A0A7R9LN80</accession>
<comment type="subcellular location">
    <subcellularLocation>
        <location evidence="1">Nucleus</location>
    </subcellularLocation>
</comment>
<evidence type="ECO:0000256" key="2">
    <source>
        <dbReference type="SAM" id="MobiDB-lite"/>
    </source>
</evidence>
<gene>
    <name evidence="3" type="ORF">OSB1V03_LOCUS19649</name>
</gene>
<dbReference type="AlphaFoldDB" id="A0A7R9LN80"/>
<name>A0A7R9LN80_9ACAR</name>
<dbReference type="OrthoDB" id="6512202at2759"/>
<organism evidence="3">
    <name type="scientific">Medioppia subpectinata</name>
    <dbReference type="NCBI Taxonomy" id="1979941"/>
    <lineage>
        <taxon>Eukaryota</taxon>
        <taxon>Metazoa</taxon>
        <taxon>Ecdysozoa</taxon>
        <taxon>Arthropoda</taxon>
        <taxon>Chelicerata</taxon>
        <taxon>Arachnida</taxon>
        <taxon>Acari</taxon>
        <taxon>Acariformes</taxon>
        <taxon>Sarcoptiformes</taxon>
        <taxon>Oribatida</taxon>
        <taxon>Brachypylina</taxon>
        <taxon>Oppioidea</taxon>
        <taxon>Oppiidae</taxon>
        <taxon>Medioppia</taxon>
    </lineage>
</organism>
<dbReference type="EMBL" id="OC884042">
    <property type="protein sequence ID" value="CAD7643563.1"/>
    <property type="molecule type" value="Genomic_DNA"/>
</dbReference>
<feature type="compositionally biased region" description="Polar residues" evidence="2">
    <location>
        <begin position="216"/>
        <end position="237"/>
    </location>
</feature>
<dbReference type="GO" id="GO:0005634">
    <property type="term" value="C:nucleus"/>
    <property type="evidence" value="ECO:0007669"/>
    <property type="project" value="UniProtKB-SubCell"/>
</dbReference>
<proteinExistence type="predicted"/>
<protein>
    <submittedName>
        <fullName evidence="3">Uncharacterized protein</fullName>
    </submittedName>
</protein>